<feature type="region of interest" description="Disordered" evidence="4">
    <location>
        <begin position="239"/>
        <end position="259"/>
    </location>
</feature>
<dbReference type="SMART" id="SM01134">
    <property type="entry name" value="DeoRC"/>
    <property type="match status" value="1"/>
</dbReference>
<dbReference type="InterPro" id="IPR036390">
    <property type="entry name" value="WH_DNA-bd_sf"/>
</dbReference>
<feature type="compositionally biased region" description="Polar residues" evidence="4">
    <location>
        <begin position="239"/>
        <end position="252"/>
    </location>
</feature>
<keyword evidence="1" id="KW-0805">Transcription regulation</keyword>
<evidence type="ECO:0000313" key="7">
    <source>
        <dbReference type="EMBL" id="SMS02650.1"/>
    </source>
</evidence>
<keyword evidence="9" id="KW-1185">Reference proteome</keyword>
<feature type="domain" description="HTH deoR-type" evidence="5">
    <location>
        <begin position="1"/>
        <end position="54"/>
    </location>
</feature>
<gene>
    <name evidence="7" type="primary">srlR_3</name>
    <name evidence="6" type="ORF">SBX37_19945</name>
    <name evidence="7" type="ORF">VIM7927_03985</name>
</gene>
<dbReference type="SUPFAM" id="SSF100950">
    <property type="entry name" value="NagB/RpiA/CoA transferase-like"/>
    <property type="match status" value="1"/>
</dbReference>
<evidence type="ECO:0000313" key="9">
    <source>
        <dbReference type="Proteomes" id="UP001283366"/>
    </source>
</evidence>
<organism evidence="7 8">
    <name type="scientific">Vibrio mangrovi</name>
    <dbReference type="NCBI Taxonomy" id="474394"/>
    <lineage>
        <taxon>Bacteria</taxon>
        <taxon>Pseudomonadati</taxon>
        <taxon>Pseudomonadota</taxon>
        <taxon>Gammaproteobacteria</taxon>
        <taxon>Vibrionales</taxon>
        <taxon>Vibrionaceae</taxon>
        <taxon>Vibrio</taxon>
    </lineage>
</organism>
<dbReference type="GO" id="GO:0003677">
    <property type="term" value="F:DNA binding"/>
    <property type="evidence" value="ECO:0007669"/>
    <property type="project" value="UniProtKB-KW"/>
</dbReference>
<dbReference type="EMBL" id="JAWRCO010000002">
    <property type="protein sequence ID" value="MDW6005140.1"/>
    <property type="molecule type" value="Genomic_DNA"/>
</dbReference>
<dbReference type="Pfam" id="PF00455">
    <property type="entry name" value="DeoRC"/>
    <property type="match status" value="1"/>
</dbReference>
<dbReference type="Gene3D" id="1.10.10.10">
    <property type="entry name" value="Winged helix-like DNA-binding domain superfamily/Winged helix DNA-binding domain"/>
    <property type="match status" value="1"/>
</dbReference>
<dbReference type="Gene3D" id="3.40.50.1360">
    <property type="match status" value="1"/>
</dbReference>
<reference evidence="7 8" key="1">
    <citation type="submission" date="2017-05" db="EMBL/GenBank/DDBJ databases">
        <authorList>
            <person name="Song R."/>
            <person name="Chenine A.L."/>
            <person name="Ruprecht R.M."/>
        </authorList>
    </citation>
    <scope>NUCLEOTIDE SEQUENCE [LARGE SCALE GENOMIC DNA]</scope>
    <source>
        <strain evidence="7 8">CECT 7927</strain>
    </source>
</reference>
<evidence type="ECO:0000256" key="2">
    <source>
        <dbReference type="ARBA" id="ARBA00023125"/>
    </source>
</evidence>
<dbReference type="PROSITE" id="PS51000">
    <property type="entry name" value="HTH_DEOR_2"/>
    <property type="match status" value="1"/>
</dbReference>
<dbReference type="InterPro" id="IPR050313">
    <property type="entry name" value="Carb_Metab_HTH_regulators"/>
</dbReference>
<dbReference type="InterPro" id="IPR001034">
    <property type="entry name" value="DeoR_HTH"/>
</dbReference>
<dbReference type="PROSITE" id="PS00894">
    <property type="entry name" value="HTH_DEOR_1"/>
    <property type="match status" value="1"/>
</dbReference>
<dbReference type="PANTHER" id="PTHR30363:SF44">
    <property type="entry name" value="AGA OPERON TRANSCRIPTIONAL REPRESSOR-RELATED"/>
    <property type="match status" value="1"/>
</dbReference>
<keyword evidence="3" id="KW-0804">Transcription</keyword>
<dbReference type="PANTHER" id="PTHR30363">
    <property type="entry name" value="HTH-TYPE TRANSCRIPTIONAL REGULATOR SRLR-RELATED"/>
    <property type="match status" value="1"/>
</dbReference>
<dbReference type="OrthoDB" id="6846621at2"/>
<dbReference type="GO" id="GO:0003700">
    <property type="term" value="F:DNA-binding transcription factor activity"/>
    <property type="evidence" value="ECO:0007669"/>
    <property type="project" value="InterPro"/>
</dbReference>
<proteinExistence type="predicted"/>
<evidence type="ECO:0000313" key="6">
    <source>
        <dbReference type="EMBL" id="MDW6005140.1"/>
    </source>
</evidence>
<dbReference type="InterPro" id="IPR018356">
    <property type="entry name" value="Tscrpt_reg_HTH_DeoR_CS"/>
</dbReference>
<dbReference type="Proteomes" id="UP001283366">
    <property type="component" value="Unassembled WGS sequence"/>
</dbReference>
<sequence>MRRKQIVDIVNNNSQVSVIQLAQEFSVSVETIRRDLKFLDKQGLIVRIHGGATSKTCRDIGKSFDYRAKNNIHEKQMLVEYALEYIEAGMIIGLDASSSSWLLAQAIPNIQCTIVTNCTYVISALSHKNNINIVGVGGSYSEKYKSFYGIIARNTLEKIALDVCFISCVGVDFDTGIWDSNEYNYDIKQSLIRSSKKTILIADKSKLHKRSLLKICDINTLACLITNAELNQQEKEHLQSSGVGFSGNTLPQPVSEGVE</sequence>
<evidence type="ECO:0000313" key="8">
    <source>
        <dbReference type="Proteomes" id="UP000196125"/>
    </source>
</evidence>
<dbReference type="SMART" id="SM00420">
    <property type="entry name" value="HTH_DEOR"/>
    <property type="match status" value="1"/>
</dbReference>
<evidence type="ECO:0000259" key="5">
    <source>
        <dbReference type="PROSITE" id="PS51000"/>
    </source>
</evidence>
<accession>A0A1Y6J0P2</accession>
<dbReference type="SUPFAM" id="SSF46785">
    <property type="entry name" value="Winged helix' DNA-binding domain"/>
    <property type="match status" value="1"/>
</dbReference>
<dbReference type="InterPro" id="IPR037171">
    <property type="entry name" value="NagB/RpiA_transferase-like"/>
</dbReference>
<dbReference type="EMBL" id="FXXI01000011">
    <property type="protein sequence ID" value="SMS02650.1"/>
    <property type="molecule type" value="Genomic_DNA"/>
</dbReference>
<evidence type="ECO:0000256" key="4">
    <source>
        <dbReference type="SAM" id="MobiDB-lite"/>
    </source>
</evidence>
<dbReference type="PRINTS" id="PR00037">
    <property type="entry name" value="HTHLACR"/>
</dbReference>
<dbReference type="AlphaFoldDB" id="A0A1Y6J0P2"/>
<dbReference type="Proteomes" id="UP000196125">
    <property type="component" value="Unassembled WGS sequence"/>
</dbReference>
<evidence type="ECO:0000256" key="1">
    <source>
        <dbReference type="ARBA" id="ARBA00023015"/>
    </source>
</evidence>
<dbReference type="Pfam" id="PF08220">
    <property type="entry name" value="HTH_DeoR"/>
    <property type="match status" value="1"/>
</dbReference>
<evidence type="ECO:0000256" key="3">
    <source>
        <dbReference type="ARBA" id="ARBA00023163"/>
    </source>
</evidence>
<dbReference type="InterPro" id="IPR036388">
    <property type="entry name" value="WH-like_DNA-bd_sf"/>
</dbReference>
<dbReference type="RefSeq" id="WP_087482653.1">
    <property type="nucleotide sequence ID" value="NZ_AP024884.1"/>
</dbReference>
<protein>
    <submittedName>
        <fullName evidence="6">DeoR/GlpR family DNA-binding transcription regulator</fullName>
    </submittedName>
    <submittedName>
        <fullName evidence="7">Glucitol operon repressor</fullName>
    </submittedName>
</protein>
<keyword evidence="2 6" id="KW-0238">DNA-binding</keyword>
<name>A0A1Y6J0P2_9VIBR</name>
<reference evidence="6 9" key="2">
    <citation type="submission" date="2023-11" db="EMBL/GenBank/DDBJ databases">
        <title>Plant-associative lifestyle of Vibrio porteresiae and its evolutionary dynamics.</title>
        <authorList>
            <person name="Rameshkumar N."/>
            <person name="Kirti K."/>
        </authorList>
    </citation>
    <scope>NUCLEOTIDE SEQUENCE [LARGE SCALE GENOMIC DNA]</scope>
    <source>
        <strain evidence="6 9">MSSRF38</strain>
    </source>
</reference>
<dbReference type="InterPro" id="IPR014036">
    <property type="entry name" value="DeoR-like_C"/>
</dbReference>